<sequence length="199" mass="21387">MTDSSDPTTTPTLLTPVEQAALEAFGDAWTRLRTVEQAVKDGHGASFTHHDALQAMQTAAQAVRAAVLGHDQDPCEPTHLHNGVTLTLTLPLNRLPGLTADLVHAPLANLLDEGCFTVTGEGERELPTTAHDLARAASQLLSEEAEIRLYGDALGALTARLSEHSRALRIRAYELDPDQAHAGWASDSGHLKHGRLKPY</sequence>
<accession>A0A221T3B3</accession>
<dbReference type="AlphaFoldDB" id="A0A221T3B3"/>
<reference evidence="1 2" key="1">
    <citation type="submission" date="2017-05" db="EMBL/GenBank/DDBJ databases">
        <title>The complete genome sequence of Deinococcus ficus isolated from the rhizosphere of the Ficus religiosa L. in Taiwan.</title>
        <authorList>
            <person name="Wu K.-M."/>
            <person name="Liao T.-L."/>
            <person name="Liu Y.-M."/>
            <person name="Young C.-C."/>
            <person name="Tsai S.-F."/>
        </authorList>
    </citation>
    <scope>NUCLEOTIDE SEQUENCE [LARGE SCALE GENOMIC DNA]</scope>
    <source>
        <strain evidence="1 2">CC-FR2-10</strain>
        <plasmid evidence="2">pdfi3</plasmid>
    </source>
</reference>
<keyword evidence="2" id="KW-1185">Reference proteome</keyword>
<organism evidence="1 2">
    <name type="scientific">Deinococcus ficus</name>
    <dbReference type="NCBI Taxonomy" id="317577"/>
    <lineage>
        <taxon>Bacteria</taxon>
        <taxon>Thermotogati</taxon>
        <taxon>Deinococcota</taxon>
        <taxon>Deinococci</taxon>
        <taxon>Deinococcales</taxon>
        <taxon>Deinococcaceae</taxon>
        <taxon>Deinococcus</taxon>
    </lineage>
</organism>
<dbReference type="RefSeq" id="WP_027462828.1">
    <property type="nucleotide sequence ID" value="NZ_CP021084.1"/>
</dbReference>
<dbReference type="KEGG" id="dfc:DFI_19545"/>
<proteinExistence type="predicted"/>
<dbReference type="Proteomes" id="UP000259030">
    <property type="component" value="Plasmid pDFI3"/>
</dbReference>
<dbReference type="EMBL" id="CP021084">
    <property type="protein sequence ID" value="ASN83394.1"/>
    <property type="molecule type" value="Genomic_DNA"/>
</dbReference>
<evidence type="ECO:0000313" key="1">
    <source>
        <dbReference type="EMBL" id="ASN83394.1"/>
    </source>
</evidence>
<name>A0A221T3B3_9DEIO</name>
<gene>
    <name evidence="1" type="ORF">DFI_19545</name>
</gene>
<protein>
    <submittedName>
        <fullName evidence="1">Uncharacterized protein</fullName>
    </submittedName>
</protein>
<geneLocation type="plasmid" evidence="2">
    <name>pdfi3</name>
</geneLocation>
<evidence type="ECO:0000313" key="2">
    <source>
        <dbReference type="Proteomes" id="UP000259030"/>
    </source>
</evidence>
<keyword evidence="1" id="KW-0614">Plasmid</keyword>